<keyword evidence="7" id="KW-1185">Reference proteome</keyword>
<dbReference type="Pfam" id="PF00400">
    <property type="entry name" value="WD40"/>
    <property type="match status" value="3"/>
</dbReference>
<dbReference type="InterPro" id="IPR036322">
    <property type="entry name" value="WD40_repeat_dom_sf"/>
</dbReference>
<gene>
    <name evidence="6" type="ORF">RFI_07495</name>
</gene>
<feature type="repeat" description="WD" evidence="3">
    <location>
        <begin position="77"/>
        <end position="104"/>
    </location>
</feature>
<dbReference type="PROSITE" id="PS00678">
    <property type="entry name" value="WD_REPEATS_1"/>
    <property type="match status" value="1"/>
</dbReference>
<accession>X6NUB7</accession>
<dbReference type="SMART" id="SM00320">
    <property type="entry name" value="WD40"/>
    <property type="match status" value="3"/>
</dbReference>
<name>X6NUB7_RETFI</name>
<evidence type="ECO:0000313" key="6">
    <source>
        <dbReference type="EMBL" id="ETO29626.1"/>
    </source>
</evidence>
<dbReference type="PROSITE" id="PS50082">
    <property type="entry name" value="WD_REPEATS_2"/>
    <property type="match status" value="1"/>
</dbReference>
<protein>
    <submittedName>
        <fullName evidence="6">Uncharacterized protein</fullName>
    </submittedName>
</protein>
<dbReference type="PANTHER" id="PTHR22847">
    <property type="entry name" value="WD40 REPEAT PROTEIN"/>
    <property type="match status" value="1"/>
</dbReference>
<dbReference type="InterPro" id="IPR015943">
    <property type="entry name" value="WD40/YVTN_repeat-like_dom_sf"/>
</dbReference>
<keyword evidence="4" id="KW-0472">Membrane</keyword>
<reference evidence="6 7" key="1">
    <citation type="journal article" date="2013" name="Curr. Biol.">
        <title>The Genome of the Foraminiferan Reticulomyxa filosa.</title>
        <authorList>
            <person name="Glockner G."/>
            <person name="Hulsmann N."/>
            <person name="Schleicher M."/>
            <person name="Noegel A.A."/>
            <person name="Eichinger L."/>
            <person name="Gallinger C."/>
            <person name="Pawlowski J."/>
            <person name="Sierra R."/>
            <person name="Euteneuer U."/>
            <person name="Pillet L."/>
            <person name="Moustafa A."/>
            <person name="Platzer M."/>
            <person name="Groth M."/>
            <person name="Szafranski K."/>
            <person name="Schliwa M."/>
        </authorList>
    </citation>
    <scope>NUCLEOTIDE SEQUENCE [LARGE SCALE GENOMIC DNA]</scope>
</reference>
<feature type="signal peptide" evidence="5">
    <location>
        <begin position="1"/>
        <end position="28"/>
    </location>
</feature>
<dbReference type="InterPro" id="IPR019775">
    <property type="entry name" value="WD40_repeat_CS"/>
</dbReference>
<feature type="chain" id="PRO_5004975775" evidence="5">
    <location>
        <begin position="29"/>
        <end position="237"/>
    </location>
</feature>
<feature type="transmembrane region" description="Helical" evidence="4">
    <location>
        <begin position="185"/>
        <end position="205"/>
    </location>
</feature>
<evidence type="ECO:0000256" key="3">
    <source>
        <dbReference type="PROSITE-ProRule" id="PRU00221"/>
    </source>
</evidence>
<dbReference type="Proteomes" id="UP000023152">
    <property type="component" value="Unassembled WGS sequence"/>
</dbReference>
<evidence type="ECO:0000256" key="2">
    <source>
        <dbReference type="ARBA" id="ARBA00022737"/>
    </source>
</evidence>
<organism evidence="6 7">
    <name type="scientific">Reticulomyxa filosa</name>
    <dbReference type="NCBI Taxonomy" id="46433"/>
    <lineage>
        <taxon>Eukaryota</taxon>
        <taxon>Sar</taxon>
        <taxon>Rhizaria</taxon>
        <taxon>Retaria</taxon>
        <taxon>Foraminifera</taxon>
        <taxon>Monothalamids</taxon>
        <taxon>Reticulomyxidae</taxon>
        <taxon>Reticulomyxa</taxon>
    </lineage>
</organism>
<evidence type="ECO:0000256" key="4">
    <source>
        <dbReference type="SAM" id="Phobius"/>
    </source>
</evidence>
<keyword evidence="4" id="KW-0812">Transmembrane</keyword>
<dbReference type="Gene3D" id="2.130.10.10">
    <property type="entry name" value="YVTN repeat-like/Quinoprotein amine dehydrogenase"/>
    <property type="match status" value="2"/>
</dbReference>
<keyword evidence="5" id="KW-0732">Signal</keyword>
<dbReference type="EMBL" id="ASPP01005943">
    <property type="protein sequence ID" value="ETO29626.1"/>
    <property type="molecule type" value="Genomic_DNA"/>
</dbReference>
<evidence type="ECO:0000313" key="7">
    <source>
        <dbReference type="Proteomes" id="UP000023152"/>
    </source>
</evidence>
<comment type="caution">
    <text evidence="6">The sequence shown here is derived from an EMBL/GenBank/DDBJ whole genome shotgun (WGS) entry which is preliminary data.</text>
</comment>
<dbReference type="AlphaFoldDB" id="X6NUB7"/>
<proteinExistence type="predicted"/>
<keyword evidence="4" id="KW-1133">Transmembrane helix</keyword>
<dbReference type="InterPro" id="IPR001680">
    <property type="entry name" value="WD40_rpt"/>
</dbReference>
<evidence type="ECO:0000256" key="5">
    <source>
        <dbReference type="SAM" id="SignalP"/>
    </source>
</evidence>
<sequence length="237" mass="27544">MFNFHQMSLKFCLLLIFLTVQIWDVLSGKQIQRFRHEDYIKGALFSPDGSKVVSCSDMIIQIWDILSGNQRKIRLFPDGTKIMSCSFDETIRLWDLLSGKQIQVLKGYPDSVLAAEFSSAGSEIISYSKDKTIQICDLSSRRKIQLEGHNTQINGIHLSPDDSKLYLEEYNLLDRSTEIACETTWWIILIFFYILYNFLMMLNTFTLSKTNSFRDCTKQNKIAIDFELVKKTRSSFH</sequence>
<keyword evidence="2" id="KW-0677">Repeat</keyword>
<dbReference type="PANTHER" id="PTHR22847:SF637">
    <property type="entry name" value="WD REPEAT DOMAIN 5B"/>
    <property type="match status" value="1"/>
</dbReference>
<dbReference type="SUPFAM" id="SSF50978">
    <property type="entry name" value="WD40 repeat-like"/>
    <property type="match status" value="1"/>
</dbReference>
<keyword evidence="1 3" id="KW-0853">WD repeat</keyword>
<evidence type="ECO:0000256" key="1">
    <source>
        <dbReference type="ARBA" id="ARBA00022574"/>
    </source>
</evidence>
<dbReference type="GO" id="GO:1990234">
    <property type="term" value="C:transferase complex"/>
    <property type="evidence" value="ECO:0007669"/>
    <property type="project" value="UniProtKB-ARBA"/>
</dbReference>